<evidence type="ECO:0000256" key="1">
    <source>
        <dbReference type="SAM" id="Phobius"/>
    </source>
</evidence>
<keyword evidence="1" id="KW-1133">Transmembrane helix</keyword>
<comment type="caution">
    <text evidence="2">The sequence shown here is derived from an EMBL/GenBank/DDBJ whole genome shotgun (WGS) entry which is preliminary data.</text>
</comment>
<keyword evidence="3" id="KW-1185">Reference proteome</keyword>
<keyword evidence="1" id="KW-0472">Membrane</keyword>
<proteinExistence type="predicted"/>
<organism evidence="2 3">
    <name type="scientific">Staurois parvus</name>
    <dbReference type="NCBI Taxonomy" id="386267"/>
    <lineage>
        <taxon>Eukaryota</taxon>
        <taxon>Metazoa</taxon>
        <taxon>Chordata</taxon>
        <taxon>Craniata</taxon>
        <taxon>Vertebrata</taxon>
        <taxon>Euteleostomi</taxon>
        <taxon>Amphibia</taxon>
        <taxon>Batrachia</taxon>
        <taxon>Anura</taxon>
        <taxon>Neobatrachia</taxon>
        <taxon>Ranoidea</taxon>
        <taxon>Ranidae</taxon>
        <taxon>Staurois</taxon>
    </lineage>
</organism>
<name>A0ABN9DXF8_9NEOB</name>
<keyword evidence="1" id="KW-0812">Transmembrane</keyword>
<reference evidence="2" key="1">
    <citation type="submission" date="2023-05" db="EMBL/GenBank/DDBJ databases">
        <authorList>
            <person name="Stuckert A."/>
        </authorList>
    </citation>
    <scope>NUCLEOTIDE SEQUENCE</scope>
</reference>
<dbReference type="EMBL" id="CATNWA010014908">
    <property type="protein sequence ID" value="CAI9577334.1"/>
    <property type="molecule type" value="Genomic_DNA"/>
</dbReference>
<evidence type="ECO:0000313" key="3">
    <source>
        <dbReference type="Proteomes" id="UP001162483"/>
    </source>
</evidence>
<accession>A0ABN9DXF8</accession>
<evidence type="ECO:0000313" key="2">
    <source>
        <dbReference type="EMBL" id="CAI9577334.1"/>
    </source>
</evidence>
<dbReference type="Proteomes" id="UP001162483">
    <property type="component" value="Unassembled WGS sequence"/>
</dbReference>
<protein>
    <submittedName>
        <fullName evidence="2">Uncharacterized protein</fullName>
    </submittedName>
</protein>
<sequence length="55" mass="6009">MTLDRKGLTCEAIKGLTVCCVCVFTVHAALYCCAVQNNTKQHVCADRGEICVVYI</sequence>
<gene>
    <name evidence="2" type="ORF">SPARVUS_LOCUS8694540</name>
</gene>
<feature type="transmembrane region" description="Helical" evidence="1">
    <location>
        <begin position="12"/>
        <end position="31"/>
    </location>
</feature>